<proteinExistence type="predicted"/>
<name>A0AC35U746_9BILA</name>
<organism evidence="1 2">
    <name type="scientific">Rhabditophanes sp. KR3021</name>
    <dbReference type="NCBI Taxonomy" id="114890"/>
    <lineage>
        <taxon>Eukaryota</taxon>
        <taxon>Metazoa</taxon>
        <taxon>Ecdysozoa</taxon>
        <taxon>Nematoda</taxon>
        <taxon>Chromadorea</taxon>
        <taxon>Rhabditida</taxon>
        <taxon>Tylenchina</taxon>
        <taxon>Panagrolaimomorpha</taxon>
        <taxon>Strongyloidoidea</taxon>
        <taxon>Alloionematidae</taxon>
        <taxon>Rhabditophanes</taxon>
    </lineage>
</organism>
<evidence type="ECO:0000313" key="2">
    <source>
        <dbReference type="WBParaSite" id="RSKR_0000807350.1"/>
    </source>
</evidence>
<evidence type="ECO:0000313" key="1">
    <source>
        <dbReference type="Proteomes" id="UP000095286"/>
    </source>
</evidence>
<dbReference type="Proteomes" id="UP000095286">
    <property type="component" value="Unplaced"/>
</dbReference>
<dbReference type="WBParaSite" id="RSKR_0000807350.1">
    <property type="protein sequence ID" value="RSKR_0000807350.1"/>
    <property type="gene ID" value="RSKR_0000807350"/>
</dbReference>
<sequence>MTPVFRKIKRNDYKNDIWLEGYGKEKFLELKLQELCQSSRSRIEAPKIQDSIYGMTMRNMNLDKKVVLGPYKNCHVYIQSFNDNNDTSNILFHDKVRHVTINSYRLEVAEKRDVSKAEKVEVAKTVKVDIGETVIVWGTTNITLYYHCEKTTRETLLFQLKVALAMNPERRNDQPSDDNPLIRQLSDKTNKTLSLKDSNVGMNSCEDSSELDEESGEMGHRMITTAAKRIRIAKDRTLIASGHSTPEAERSTAGTILIERRDKHNQEISLVSLKEGTEERDKKKFLSKQASTRTYDQKRSALNKGAKTKHSYLWTKEHEEAVMGTYNNNGG</sequence>
<accession>A0AC35U746</accession>
<protein>
    <submittedName>
        <fullName evidence="2">FHA domain-containing protein</fullName>
    </submittedName>
</protein>
<reference evidence="2" key="1">
    <citation type="submission" date="2016-11" db="UniProtKB">
        <authorList>
            <consortium name="WormBaseParasite"/>
        </authorList>
    </citation>
    <scope>IDENTIFICATION</scope>
    <source>
        <strain evidence="2">KR3021</strain>
    </source>
</reference>